<keyword evidence="5 9" id="KW-0472">Membrane</keyword>
<proteinExistence type="predicted"/>
<organism evidence="12 13">
    <name type="scientific">Pseudozyma hubeiensis (strain SY62)</name>
    <name type="common">Yeast</name>
    <dbReference type="NCBI Taxonomy" id="1305764"/>
    <lineage>
        <taxon>Eukaryota</taxon>
        <taxon>Fungi</taxon>
        <taxon>Dikarya</taxon>
        <taxon>Basidiomycota</taxon>
        <taxon>Ustilaginomycotina</taxon>
        <taxon>Ustilaginomycetes</taxon>
        <taxon>Ustilaginales</taxon>
        <taxon>Ustilaginaceae</taxon>
        <taxon>Pseudozyma</taxon>
    </lineage>
</organism>
<evidence type="ECO:0000256" key="3">
    <source>
        <dbReference type="ARBA" id="ARBA00022622"/>
    </source>
</evidence>
<dbReference type="GeneID" id="24110741"/>
<evidence type="ECO:0000256" key="1">
    <source>
        <dbReference type="ARBA" id="ARBA00004609"/>
    </source>
</evidence>
<keyword evidence="9" id="KW-1133">Transmembrane helix</keyword>
<evidence type="ECO:0000256" key="5">
    <source>
        <dbReference type="ARBA" id="ARBA00023136"/>
    </source>
</evidence>
<evidence type="ECO:0000256" key="6">
    <source>
        <dbReference type="ARBA" id="ARBA00023180"/>
    </source>
</evidence>
<name>R9PIH1_PSEHS</name>
<sequence length="247" mass="25540">MKFSTTSTLTLLFAFTSSALSHFTLDYPLTRGFDEDLESQNFCGGFPNPLTPRQPWYYKNGPVEIDSHHDSATVNIYISYDVPTSAQSFLTTTQGAAIPPLRHDIAITGQGEFCFHANASAGVPGIVAEDGQFATIMVEYINNVHGHLYQCSDVVFTDDSSVGSNITCTDALTAASTATSTGASASSTTGSRTASSTSSSTRSATSGASSAAATTANSNSGVAMMVSIPMLALALGPALMAGAMSLA</sequence>
<gene>
    <name evidence="12" type="ORF">PHSY_005463</name>
</gene>
<keyword evidence="7" id="KW-0449">Lipoprotein</keyword>
<dbReference type="HOGENOM" id="CLU_070647_3_1_1"/>
<dbReference type="GO" id="GO:0005886">
    <property type="term" value="C:plasma membrane"/>
    <property type="evidence" value="ECO:0007669"/>
    <property type="project" value="UniProtKB-SubCell"/>
</dbReference>
<evidence type="ECO:0000256" key="7">
    <source>
        <dbReference type="ARBA" id="ARBA00023288"/>
    </source>
</evidence>
<evidence type="ECO:0000313" key="13">
    <source>
        <dbReference type="Proteomes" id="UP000014071"/>
    </source>
</evidence>
<evidence type="ECO:0000313" key="12">
    <source>
        <dbReference type="EMBL" id="GAC97875.1"/>
    </source>
</evidence>
<dbReference type="Pfam" id="PF20238">
    <property type="entry name" value="BIM1-like_dom"/>
    <property type="match status" value="1"/>
</dbReference>
<dbReference type="InterPro" id="IPR046936">
    <property type="entry name" value="BIM1-like"/>
</dbReference>
<evidence type="ECO:0000259" key="11">
    <source>
        <dbReference type="Pfam" id="PF20238"/>
    </source>
</evidence>
<dbReference type="Proteomes" id="UP000014071">
    <property type="component" value="Unassembled WGS sequence"/>
</dbReference>
<keyword evidence="9" id="KW-0812">Transmembrane</keyword>
<dbReference type="InterPro" id="IPR046530">
    <property type="entry name" value="BIM1-like_dom"/>
</dbReference>
<dbReference type="GO" id="GO:0098552">
    <property type="term" value="C:side of membrane"/>
    <property type="evidence" value="ECO:0007669"/>
    <property type="project" value="UniProtKB-KW"/>
</dbReference>
<protein>
    <recommendedName>
        <fullName evidence="11">Copper acquisition factor BIM1-like domain-containing protein</fullName>
    </recommendedName>
</protein>
<keyword evidence="2" id="KW-1003">Cell membrane</keyword>
<feature type="region of interest" description="Disordered" evidence="8">
    <location>
        <begin position="179"/>
        <end position="211"/>
    </location>
</feature>
<evidence type="ECO:0000256" key="9">
    <source>
        <dbReference type="SAM" id="Phobius"/>
    </source>
</evidence>
<evidence type="ECO:0000256" key="8">
    <source>
        <dbReference type="SAM" id="MobiDB-lite"/>
    </source>
</evidence>
<keyword evidence="6" id="KW-0325">Glycoprotein</keyword>
<dbReference type="AlphaFoldDB" id="R9PIH1"/>
<feature type="signal peptide" evidence="10">
    <location>
        <begin position="1"/>
        <end position="21"/>
    </location>
</feature>
<accession>R9PIH1</accession>
<keyword evidence="4 10" id="KW-0732">Signal</keyword>
<evidence type="ECO:0000256" key="4">
    <source>
        <dbReference type="ARBA" id="ARBA00022729"/>
    </source>
</evidence>
<dbReference type="eggNOG" id="ENOG502S92W">
    <property type="taxonomic scope" value="Eukaryota"/>
</dbReference>
<dbReference type="PANTHER" id="PTHR34992:SF11">
    <property type="entry name" value="COPPER ACQUISITION FACTOR BIM1-LIKE DOMAIN-CONTAINING PROTEIN"/>
    <property type="match status" value="1"/>
</dbReference>
<comment type="subcellular location">
    <subcellularLocation>
        <location evidence="1">Cell membrane</location>
        <topology evidence="1">Lipid-anchor</topology>
        <topology evidence="1">GPI-anchor</topology>
    </subcellularLocation>
</comment>
<dbReference type="CDD" id="cd21176">
    <property type="entry name" value="LPMO_auxiliary-like"/>
    <property type="match status" value="1"/>
</dbReference>
<keyword evidence="3" id="KW-0336">GPI-anchor</keyword>
<evidence type="ECO:0000256" key="2">
    <source>
        <dbReference type="ARBA" id="ARBA00022475"/>
    </source>
</evidence>
<keyword evidence="13" id="KW-1185">Reference proteome</keyword>
<reference evidence="13" key="1">
    <citation type="journal article" date="2013" name="Genome Announc.">
        <title>Draft genome sequence of the basidiomycetous yeast-like fungus Pseudozyma hubeiensis SY62, which produces an abundant amount of the biosurfactant mannosylerythritol lipids.</title>
        <authorList>
            <person name="Konishi M."/>
            <person name="Hatada Y."/>
            <person name="Horiuchi J."/>
        </authorList>
    </citation>
    <scope>NUCLEOTIDE SEQUENCE [LARGE SCALE GENOMIC DNA]</scope>
    <source>
        <strain evidence="13">SY62</strain>
    </source>
</reference>
<evidence type="ECO:0000256" key="10">
    <source>
        <dbReference type="SAM" id="SignalP"/>
    </source>
</evidence>
<dbReference type="OrthoDB" id="2146436at2759"/>
<dbReference type="PANTHER" id="PTHR34992">
    <property type="entry name" value="HYPHAL ANASTAMOSIS-7 PROTEIN"/>
    <property type="match status" value="1"/>
</dbReference>
<feature type="transmembrane region" description="Helical" evidence="9">
    <location>
        <begin position="222"/>
        <end position="246"/>
    </location>
</feature>
<dbReference type="EMBL" id="DF238814">
    <property type="protein sequence ID" value="GAC97875.1"/>
    <property type="molecule type" value="Genomic_DNA"/>
</dbReference>
<dbReference type="STRING" id="1305764.R9PIH1"/>
<feature type="chain" id="PRO_5004478644" description="Copper acquisition factor BIM1-like domain-containing protein" evidence="10">
    <location>
        <begin position="22"/>
        <end position="247"/>
    </location>
</feature>
<dbReference type="RefSeq" id="XP_012191462.1">
    <property type="nucleotide sequence ID" value="XM_012336072.1"/>
</dbReference>
<feature type="domain" description="Copper acquisition factor BIM1-like" evidence="11">
    <location>
        <begin position="21"/>
        <end position="171"/>
    </location>
</feature>